<feature type="domain" description="Beta-lactamase-related" evidence="1">
    <location>
        <begin position="20"/>
        <end position="295"/>
    </location>
</feature>
<dbReference type="Proteomes" id="UP000270678">
    <property type="component" value="Chromosome"/>
</dbReference>
<dbReference type="GO" id="GO:0016787">
    <property type="term" value="F:hydrolase activity"/>
    <property type="evidence" value="ECO:0007669"/>
    <property type="project" value="UniProtKB-KW"/>
</dbReference>
<organism evidence="2 3">
    <name type="scientific">Paenibacillus lutimineralis</name>
    <dbReference type="NCBI Taxonomy" id="2707005"/>
    <lineage>
        <taxon>Bacteria</taxon>
        <taxon>Bacillati</taxon>
        <taxon>Bacillota</taxon>
        <taxon>Bacilli</taxon>
        <taxon>Bacillales</taxon>
        <taxon>Paenibacillaceae</taxon>
        <taxon>Paenibacillus</taxon>
    </lineage>
</organism>
<dbReference type="InterPro" id="IPR050789">
    <property type="entry name" value="Diverse_Enzym_Activities"/>
</dbReference>
<sequence length="320" mass="35905">MKLTSLPASLAELKLRSCLISKQGQLIFEYYKDTNTPVQIAKINSCTKSILSALVCIAMDQGAVPPPETAISKYFPELVVKAKYDGIQTDEQSAAGKISDARKLDITIDHLLTMSAGFDWTEFGGQNSFPKMTRTPDWIDFVLNQSLSDLPGARMEYNSGVSHLLSAILVQATGLSVAEFADKHLFGPLGIESYKWETDPQGFHTGGFGLWLRPADMLKFGQLYLQQGIWENQQIISSELIARSVKPALSAEAPRRGFYGWHWWVDSLSSIDYFYARGFGGQFIHIIPSLETVVVQTHDNRKEKEQPDIFREYILPLFIE</sequence>
<proteinExistence type="predicted"/>
<dbReference type="EMBL" id="CP034346">
    <property type="protein sequence ID" value="AZS15887.1"/>
    <property type="molecule type" value="Genomic_DNA"/>
</dbReference>
<dbReference type="KEGG" id="plut:EI981_16555"/>
<dbReference type="OrthoDB" id="9773047at2"/>
<dbReference type="InterPro" id="IPR001466">
    <property type="entry name" value="Beta-lactam-related"/>
</dbReference>
<dbReference type="RefSeq" id="WP_126999967.1">
    <property type="nucleotide sequence ID" value="NZ_CP034346.1"/>
</dbReference>
<dbReference type="SUPFAM" id="SSF56601">
    <property type="entry name" value="beta-lactamase/transpeptidase-like"/>
    <property type="match status" value="1"/>
</dbReference>
<dbReference type="AlphaFoldDB" id="A0A3S9V0L9"/>
<dbReference type="Pfam" id="PF00144">
    <property type="entry name" value="Beta-lactamase"/>
    <property type="match status" value="1"/>
</dbReference>
<protein>
    <submittedName>
        <fullName evidence="2">Class C beta-lactamase-related serine hydrolase</fullName>
    </submittedName>
</protein>
<name>A0A3S9V0L9_9BACL</name>
<keyword evidence="3" id="KW-1185">Reference proteome</keyword>
<gene>
    <name evidence="2" type="ORF">EI981_16555</name>
</gene>
<dbReference type="PANTHER" id="PTHR43283">
    <property type="entry name" value="BETA-LACTAMASE-RELATED"/>
    <property type="match status" value="1"/>
</dbReference>
<accession>A0A3S9V0L9</accession>
<keyword evidence="2" id="KW-0378">Hydrolase</keyword>
<evidence type="ECO:0000259" key="1">
    <source>
        <dbReference type="Pfam" id="PF00144"/>
    </source>
</evidence>
<evidence type="ECO:0000313" key="3">
    <source>
        <dbReference type="Proteomes" id="UP000270678"/>
    </source>
</evidence>
<dbReference type="InterPro" id="IPR012338">
    <property type="entry name" value="Beta-lactam/transpept-like"/>
</dbReference>
<dbReference type="PANTHER" id="PTHR43283:SF7">
    <property type="entry name" value="BETA-LACTAMASE-RELATED DOMAIN-CONTAINING PROTEIN"/>
    <property type="match status" value="1"/>
</dbReference>
<dbReference type="Gene3D" id="3.40.710.10">
    <property type="entry name" value="DD-peptidase/beta-lactamase superfamily"/>
    <property type="match status" value="1"/>
</dbReference>
<reference evidence="3" key="1">
    <citation type="submission" date="2018-12" db="EMBL/GenBank/DDBJ databases">
        <title>Complete genome sequence of Paenibacillus sp. MBLB1234.</title>
        <authorList>
            <person name="Nam Y.-D."/>
            <person name="Kang J."/>
            <person name="Chung W.-H."/>
            <person name="Park Y.S."/>
        </authorList>
    </citation>
    <scope>NUCLEOTIDE SEQUENCE [LARGE SCALE GENOMIC DNA]</scope>
    <source>
        <strain evidence="3">MBLB1234</strain>
    </source>
</reference>
<evidence type="ECO:0000313" key="2">
    <source>
        <dbReference type="EMBL" id="AZS15887.1"/>
    </source>
</evidence>